<protein>
    <submittedName>
        <fullName evidence="1">DUF3551 domain-containing protein</fullName>
    </submittedName>
</protein>
<name>A0A7Y4H5U9_9BRAD</name>
<proteinExistence type="predicted"/>
<dbReference type="Pfam" id="PF12071">
    <property type="entry name" value="DUF3551"/>
    <property type="match status" value="1"/>
</dbReference>
<dbReference type="Proteomes" id="UP000528734">
    <property type="component" value="Unassembled WGS sequence"/>
</dbReference>
<comment type="caution">
    <text evidence="1">The sequence shown here is derived from an EMBL/GenBank/DDBJ whole genome shotgun (WGS) entry which is preliminary data.</text>
</comment>
<evidence type="ECO:0000313" key="1">
    <source>
        <dbReference type="EMBL" id="NOJ47292.1"/>
    </source>
</evidence>
<evidence type="ECO:0000313" key="2">
    <source>
        <dbReference type="Proteomes" id="UP000528734"/>
    </source>
</evidence>
<dbReference type="EMBL" id="JAAVLW010000004">
    <property type="protein sequence ID" value="NOJ47292.1"/>
    <property type="molecule type" value="Genomic_DNA"/>
</dbReference>
<dbReference type="RefSeq" id="WP_171710185.1">
    <property type="nucleotide sequence ID" value="NZ_JAAVLW010000004.1"/>
</dbReference>
<keyword evidence="2" id="KW-1185">Reference proteome</keyword>
<reference evidence="1 2" key="1">
    <citation type="submission" date="2020-03" db="EMBL/GenBank/DDBJ databases">
        <title>Bradyrhizobium diversity isolated from nodules of Muelleranthus trifoliolatus.</title>
        <authorList>
            <person name="Klepa M."/>
            <person name="Helene L."/>
            <person name="Hungria M."/>
        </authorList>
    </citation>
    <scope>NUCLEOTIDE SEQUENCE [LARGE SCALE GENOMIC DNA]</scope>
    <source>
        <strain evidence="1 2">WSM 1744</strain>
    </source>
</reference>
<dbReference type="AlphaFoldDB" id="A0A7Y4H5U9"/>
<accession>A0A7Y4H5U9</accession>
<dbReference type="InterPro" id="IPR021937">
    <property type="entry name" value="DUF3551"/>
</dbReference>
<organism evidence="1 2">
    <name type="scientific">Bradyrhizobium archetypum</name>
    <dbReference type="NCBI Taxonomy" id="2721160"/>
    <lineage>
        <taxon>Bacteria</taxon>
        <taxon>Pseudomonadati</taxon>
        <taxon>Pseudomonadota</taxon>
        <taxon>Alphaproteobacteria</taxon>
        <taxon>Hyphomicrobiales</taxon>
        <taxon>Nitrobacteraceae</taxon>
        <taxon>Bradyrhizobium</taxon>
    </lineage>
</organism>
<gene>
    <name evidence="1" type="ORF">HCN50_13710</name>
</gene>
<sequence>MQRSILGIASIVLAAVTLTLATPGEAKSRKAHWCSKIEGKLHCSYYTQEQCQASVSGRMGYCVHRP</sequence>